<dbReference type="AlphaFoldDB" id="A0AAD6YWU9"/>
<keyword evidence="5" id="KW-1185">Reference proteome</keyword>
<dbReference type="InterPro" id="IPR000198">
    <property type="entry name" value="RhoGAP_dom"/>
</dbReference>
<dbReference type="SUPFAM" id="SSF48350">
    <property type="entry name" value="GTPase activation domain, GAP"/>
    <property type="match status" value="1"/>
</dbReference>
<keyword evidence="1" id="KW-0175">Coiled coil</keyword>
<dbReference type="Gene3D" id="1.10.555.10">
    <property type="entry name" value="Rho GTPase activation protein"/>
    <property type="match status" value="1"/>
</dbReference>
<gene>
    <name evidence="4" type="ORF">DFH08DRAFT_907739</name>
</gene>
<dbReference type="PROSITE" id="PS50238">
    <property type="entry name" value="RHOGAP"/>
    <property type="match status" value="1"/>
</dbReference>
<reference evidence="4" key="1">
    <citation type="submission" date="2023-03" db="EMBL/GenBank/DDBJ databases">
        <title>Massive genome expansion in bonnet fungi (Mycena s.s.) driven by repeated elements and novel gene families across ecological guilds.</title>
        <authorList>
            <consortium name="Lawrence Berkeley National Laboratory"/>
            <person name="Harder C.B."/>
            <person name="Miyauchi S."/>
            <person name="Viragh M."/>
            <person name="Kuo A."/>
            <person name="Thoen E."/>
            <person name="Andreopoulos B."/>
            <person name="Lu D."/>
            <person name="Skrede I."/>
            <person name="Drula E."/>
            <person name="Henrissat B."/>
            <person name="Morin E."/>
            <person name="Kohler A."/>
            <person name="Barry K."/>
            <person name="LaButti K."/>
            <person name="Morin E."/>
            <person name="Salamov A."/>
            <person name="Lipzen A."/>
            <person name="Mereny Z."/>
            <person name="Hegedus B."/>
            <person name="Baldrian P."/>
            <person name="Stursova M."/>
            <person name="Weitz H."/>
            <person name="Taylor A."/>
            <person name="Grigoriev I.V."/>
            <person name="Nagy L.G."/>
            <person name="Martin F."/>
            <person name="Kauserud H."/>
        </authorList>
    </citation>
    <scope>NUCLEOTIDE SEQUENCE</scope>
    <source>
        <strain evidence="4">CBHHK002</strain>
    </source>
</reference>
<dbReference type="Proteomes" id="UP001218218">
    <property type="component" value="Unassembled WGS sequence"/>
</dbReference>
<name>A0AAD6YWU9_9AGAR</name>
<organism evidence="4 5">
    <name type="scientific">Mycena albidolilacea</name>
    <dbReference type="NCBI Taxonomy" id="1033008"/>
    <lineage>
        <taxon>Eukaryota</taxon>
        <taxon>Fungi</taxon>
        <taxon>Dikarya</taxon>
        <taxon>Basidiomycota</taxon>
        <taxon>Agaricomycotina</taxon>
        <taxon>Agaricomycetes</taxon>
        <taxon>Agaricomycetidae</taxon>
        <taxon>Agaricales</taxon>
        <taxon>Marasmiineae</taxon>
        <taxon>Mycenaceae</taxon>
        <taxon>Mycena</taxon>
    </lineage>
</organism>
<accession>A0AAD6YWU9</accession>
<comment type="caution">
    <text evidence="4">The sequence shown here is derived from an EMBL/GenBank/DDBJ whole genome shotgun (WGS) entry which is preliminary data.</text>
</comment>
<feature type="region of interest" description="Disordered" evidence="2">
    <location>
        <begin position="413"/>
        <end position="432"/>
    </location>
</feature>
<feature type="region of interest" description="Disordered" evidence="2">
    <location>
        <begin position="504"/>
        <end position="545"/>
    </location>
</feature>
<sequence length="656" mass="73436">MFFNRNSLPMDPYTPLPKAPRGRATSNATRLRSASVSLVPEQITPTDKASKRHTYHALQLAGTVNAWNRVVSLPSPDEAAASGRALQSTHSTVSRNQTPISPADNSPLRHPRRLQNSNPKTLLRTLNTLLDPKCQCIPDFLDVDHLMALHERDLMDRDQRDAIKLKARSDRTNNSVVCSGLTVFGSSLREAAMFASNSTVLGGYEHDLPIVVFRCVQELCRHSFHPPRQPKPDRDRLLALIGGFDSEPLFGATMVLNCPYELREVYALLTTYLFALPEPVLSSEMFEAIWAWCVLPSLRRTDFLEDDTRVGRHAPTDAGTRIAQLLLRLLPLPNFSLLVYMMGFFQRLPHMVTEDVGRAVFAGGGAKQANPSDGRAERAETMLRWFLDRWETIFEELFSSPLEFQQSESIVTPGRSWTPVESPLDAPRTGTDAEFTPRIRQVGSGESQSSRVPLMRLPSDGLFEKAIDTQSDASSISSSVALGERLLDVTLEFAEDAHRDEKRWNTHAGLSQPREGVPDNVSDDSGYMSPEDQDALPSPHPPEEPEMSHIQALRRIGLLERELERSDVAVAEAISETFKAREQVKELEVKLRAYENRPPALELNLDRRVADDWHAVLQADTEALKRQLAEAQGERDAALQLVEEIKRLMMSRGCSL</sequence>
<evidence type="ECO:0000256" key="2">
    <source>
        <dbReference type="SAM" id="MobiDB-lite"/>
    </source>
</evidence>
<feature type="compositionally biased region" description="Polar residues" evidence="2">
    <location>
        <begin position="24"/>
        <end position="36"/>
    </location>
</feature>
<protein>
    <recommendedName>
        <fullName evidence="3">Rho-GAP domain-containing protein</fullName>
    </recommendedName>
</protein>
<evidence type="ECO:0000313" key="5">
    <source>
        <dbReference type="Proteomes" id="UP001218218"/>
    </source>
</evidence>
<feature type="region of interest" description="Disordered" evidence="2">
    <location>
        <begin position="1"/>
        <end position="36"/>
    </location>
</feature>
<proteinExistence type="predicted"/>
<dbReference type="InterPro" id="IPR008936">
    <property type="entry name" value="Rho_GTPase_activation_prot"/>
</dbReference>
<feature type="coiled-coil region" evidence="1">
    <location>
        <begin position="577"/>
        <end position="648"/>
    </location>
</feature>
<dbReference type="GO" id="GO:0007165">
    <property type="term" value="P:signal transduction"/>
    <property type="evidence" value="ECO:0007669"/>
    <property type="project" value="InterPro"/>
</dbReference>
<dbReference type="EMBL" id="JARIHO010000150">
    <property type="protein sequence ID" value="KAJ7300859.1"/>
    <property type="molecule type" value="Genomic_DNA"/>
</dbReference>
<evidence type="ECO:0000313" key="4">
    <source>
        <dbReference type="EMBL" id="KAJ7300859.1"/>
    </source>
</evidence>
<evidence type="ECO:0000259" key="3">
    <source>
        <dbReference type="PROSITE" id="PS50238"/>
    </source>
</evidence>
<evidence type="ECO:0000256" key="1">
    <source>
        <dbReference type="SAM" id="Coils"/>
    </source>
</evidence>
<feature type="domain" description="Rho-GAP" evidence="3">
    <location>
        <begin position="186"/>
        <end position="405"/>
    </location>
</feature>
<feature type="region of interest" description="Disordered" evidence="2">
    <location>
        <begin position="78"/>
        <end position="119"/>
    </location>
</feature>
<feature type="compositionally biased region" description="Polar residues" evidence="2">
    <location>
        <begin position="85"/>
        <end position="104"/>
    </location>
</feature>